<accession>A0A1T7UIJ4</accession>
<dbReference type="AlphaFoldDB" id="A0A1T7UIJ4"/>
<proteinExistence type="predicted"/>
<dbReference type="Proteomes" id="UP000190074">
    <property type="component" value="Unassembled WGS sequence"/>
</dbReference>
<dbReference type="EMBL" id="FVGW01000003">
    <property type="protein sequence ID" value="SKL89244.1"/>
    <property type="molecule type" value="Genomic_DNA"/>
</dbReference>
<organism evidence="1 2">
    <name type="scientific">Mycobacteroides abscessus subsp. massiliense</name>
    <dbReference type="NCBI Taxonomy" id="1962118"/>
    <lineage>
        <taxon>Bacteria</taxon>
        <taxon>Bacillati</taxon>
        <taxon>Actinomycetota</taxon>
        <taxon>Actinomycetes</taxon>
        <taxon>Mycobacteriales</taxon>
        <taxon>Mycobacteriaceae</taxon>
        <taxon>Mycobacteroides</taxon>
        <taxon>Mycobacteroides abscessus</taxon>
    </lineage>
</organism>
<evidence type="ECO:0008006" key="3">
    <source>
        <dbReference type="Google" id="ProtNLM"/>
    </source>
</evidence>
<dbReference type="RefSeq" id="WP_130132722.1">
    <property type="nucleotide sequence ID" value="NZ_CP021122.1"/>
</dbReference>
<protein>
    <recommendedName>
        <fullName evidence="3">Apea-like HEPN domain-containing protein</fullName>
    </recommendedName>
</protein>
<gene>
    <name evidence="1" type="ORF">SAMEA2259716_01918</name>
</gene>
<name>A0A1T7UIJ4_9MYCO</name>
<evidence type="ECO:0000313" key="2">
    <source>
        <dbReference type="Proteomes" id="UP000190074"/>
    </source>
</evidence>
<sequence length="318" mass="35610">MPYSFENRIVLGDKTRTLESSETSQVIHNSGTETVTLCSDFSQTGSFDKADWLMLRGTGFPSSDAAFEAGKLWRHQLLVAFAEAKISADFDAAPVQSEEDDRERSDEARGLRVYLQPPEEIRVAFGARAVVRRTRLLDAFLSEDLSAARNLIPSGLNQQLKLAYETFHMALAATNPEIKYILFVTAIEVLIPDKKPEKDSEHDKELVAALKKLQCEVARSDCRNTDIRGQISSVLANAQKKSITELGKELARKLDPKKYDGESAENFFGESYATRSRIVHGSIAEKRPEPTEIARRLPCLKEFVLDLLTREAEMLPES</sequence>
<evidence type="ECO:0000313" key="1">
    <source>
        <dbReference type="EMBL" id="SKL89244.1"/>
    </source>
</evidence>
<reference evidence="1 2" key="1">
    <citation type="submission" date="2016-11" db="EMBL/GenBank/DDBJ databases">
        <authorList>
            <consortium name="Pathogen Informatics"/>
        </authorList>
    </citation>
    <scope>NUCLEOTIDE SEQUENCE [LARGE SCALE GENOMIC DNA]</scope>
    <source>
        <strain evidence="1 2">911</strain>
    </source>
</reference>